<dbReference type="PANTHER" id="PTHR34502:SF5">
    <property type="entry name" value="DUF6594 DOMAIN-CONTAINING PROTEIN"/>
    <property type="match status" value="1"/>
</dbReference>
<evidence type="ECO:0000259" key="2">
    <source>
        <dbReference type="Pfam" id="PF20237"/>
    </source>
</evidence>
<dbReference type="Proteomes" id="UP000037136">
    <property type="component" value="Unassembled WGS sequence"/>
</dbReference>
<evidence type="ECO:0000256" key="1">
    <source>
        <dbReference type="SAM" id="Phobius"/>
    </source>
</evidence>
<evidence type="ECO:0000313" key="3">
    <source>
        <dbReference type="EMBL" id="PFH61520.1"/>
    </source>
</evidence>
<dbReference type="InterPro" id="IPR046529">
    <property type="entry name" value="DUF6594"/>
</dbReference>
<accession>A0A2A9PKW6</accession>
<feature type="transmembrane region" description="Helical" evidence="1">
    <location>
        <begin position="239"/>
        <end position="259"/>
    </location>
</feature>
<dbReference type="Pfam" id="PF20237">
    <property type="entry name" value="DUF6594"/>
    <property type="match status" value="1"/>
</dbReference>
<organism evidence="3 4">
    <name type="scientific">Ophiocordyceps unilateralis</name>
    <name type="common">Zombie-ant fungus</name>
    <name type="synonym">Torrubia unilateralis</name>
    <dbReference type="NCBI Taxonomy" id="268505"/>
    <lineage>
        <taxon>Eukaryota</taxon>
        <taxon>Fungi</taxon>
        <taxon>Dikarya</taxon>
        <taxon>Ascomycota</taxon>
        <taxon>Pezizomycotina</taxon>
        <taxon>Sordariomycetes</taxon>
        <taxon>Hypocreomycetidae</taxon>
        <taxon>Hypocreales</taxon>
        <taxon>Ophiocordycipitaceae</taxon>
        <taxon>Ophiocordyceps</taxon>
    </lineage>
</organism>
<keyword evidence="1" id="KW-1133">Transmembrane helix</keyword>
<proteinExistence type="predicted"/>
<sequence length="292" mass="33251">MEPLNRSLSDQFPNHWQASTADSNLTLHGFRRFKTSHLLNLRYLEAEIAEIDHLIYQIGLGLDIEPSKVDRLGLKQCQKDEKAPRPEKAVSKKLIQRLRRLMKEYDEAIIAFSTIMSMDTFSLIEDEQQSTLADRPLYEMYKTRLIRIDQRPRTRQDPLQRYIHRIMRFFRYIRVLKASHQNSVESASQNVHSRKRDGWSSQNTALIADATSRVIVALTTAVFLTIPLVVLSHEPRPSIQMIIIAVCVVAFACFVSFALRASNLEMMVVAAGYAAIIAVFISNGSGGSKQTT</sequence>
<dbReference type="PANTHER" id="PTHR34502">
    <property type="entry name" value="DUF6594 DOMAIN-CONTAINING PROTEIN-RELATED"/>
    <property type="match status" value="1"/>
</dbReference>
<keyword evidence="1" id="KW-0812">Transmembrane</keyword>
<reference evidence="3 4" key="2">
    <citation type="journal article" date="2017" name="Sci. Rep.">
        <title>Ant-infecting Ophiocordyceps genomes reveal a high diversity of potential behavioral manipulation genes and a possible major role for enterotoxins.</title>
        <authorList>
            <person name="de Bekker C."/>
            <person name="Ohm R.A."/>
            <person name="Evans H.C."/>
            <person name="Brachmann A."/>
            <person name="Hughes D.P."/>
        </authorList>
    </citation>
    <scope>NUCLEOTIDE SEQUENCE [LARGE SCALE GENOMIC DNA]</scope>
    <source>
        <strain evidence="3 4">SC16a</strain>
    </source>
</reference>
<reference evidence="3 4" key="1">
    <citation type="journal article" date="2015" name="BMC Genomics">
        <title>Gene expression during zombie ant biting behavior reflects the complexity underlying fungal parasitic behavioral manipulation.</title>
        <authorList>
            <person name="de Bekker C."/>
            <person name="Ohm R.A."/>
            <person name="Loreto R.G."/>
            <person name="Sebastian A."/>
            <person name="Albert I."/>
            <person name="Merrow M."/>
            <person name="Brachmann A."/>
            <person name="Hughes D.P."/>
        </authorList>
    </citation>
    <scope>NUCLEOTIDE SEQUENCE [LARGE SCALE GENOMIC DNA]</scope>
    <source>
        <strain evidence="3 4">SC16a</strain>
    </source>
</reference>
<protein>
    <recommendedName>
        <fullName evidence="2">DUF6594 domain-containing protein</fullName>
    </recommendedName>
</protein>
<evidence type="ECO:0000313" key="4">
    <source>
        <dbReference type="Proteomes" id="UP000037136"/>
    </source>
</evidence>
<feature type="domain" description="DUF6594" evidence="2">
    <location>
        <begin position="21"/>
        <end position="277"/>
    </location>
</feature>
<keyword evidence="1" id="KW-0472">Membrane</keyword>
<comment type="caution">
    <text evidence="3">The sequence shown here is derived from an EMBL/GenBank/DDBJ whole genome shotgun (WGS) entry which is preliminary data.</text>
</comment>
<dbReference type="AlphaFoldDB" id="A0A2A9PKW6"/>
<feature type="transmembrane region" description="Helical" evidence="1">
    <location>
        <begin position="214"/>
        <end position="233"/>
    </location>
</feature>
<gene>
    <name evidence="3" type="ORF">XA68_17097</name>
</gene>
<dbReference type="EMBL" id="LAZP02000067">
    <property type="protein sequence ID" value="PFH61520.1"/>
    <property type="molecule type" value="Genomic_DNA"/>
</dbReference>
<feature type="transmembrane region" description="Helical" evidence="1">
    <location>
        <begin position="266"/>
        <end position="286"/>
    </location>
</feature>
<name>A0A2A9PKW6_OPHUN</name>
<keyword evidence="4" id="KW-1185">Reference proteome</keyword>
<dbReference type="OrthoDB" id="3546297at2759"/>